<evidence type="ECO:0000259" key="4">
    <source>
        <dbReference type="SMART" id="SM00563"/>
    </source>
</evidence>
<dbReference type="CDD" id="cd07989">
    <property type="entry name" value="LPLAT_AGPAT-like"/>
    <property type="match status" value="1"/>
</dbReference>
<feature type="transmembrane region" description="Helical" evidence="3">
    <location>
        <begin position="225"/>
        <end position="253"/>
    </location>
</feature>
<dbReference type="GO" id="GO:0006654">
    <property type="term" value="P:phosphatidic acid biosynthetic process"/>
    <property type="evidence" value="ECO:0007669"/>
    <property type="project" value="TreeGrafter"/>
</dbReference>
<keyword evidence="2 5" id="KW-0012">Acyltransferase</keyword>
<feature type="domain" description="Phospholipid/glycerol acyltransferase" evidence="4">
    <location>
        <begin position="50"/>
        <end position="160"/>
    </location>
</feature>
<keyword evidence="3" id="KW-0472">Membrane</keyword>
<evidence type="ECO:0000313" key="5">
    <source>
        <dbReference type="EMBL" id="EFW89501.1"/>
    </source>
</evidence>
<evidence type="ECO:0000256" key="2">
    <source>
        <dbReference type="ARBA" id="ARBA00023315"/>
    </source>
</evidence>
<dbReference type="SMART" id="SM00563">
    <property type="entry name" value="PlsC"/>
    <property type="match status" value="1"/>
</dbReference>
<dbReference type="HOGENOM" id="CLU_027938_4_3_9"/>
<evidence type="ECO:0000256" key="1">
    <source>
        <dbReference type="ARBA" id="ARBA00022679"/>
    </source>
</evidence>
<dbReference type="Proteomes" id="UP000005699">
    <property type="component" value="Unassembled WGS sequence"/>
</dbReference>
<keyword evidence="3" id="KW-1133">Transmembrane helix</keyword>
<accession>E8JM86</accession>
<dbReference type="AlphaFoldDB" id="E8JM86"/>
<sequence>MVQCYGMIEKRSKSVFYTYLRGLVVFLLWIINGNAHYHNEDKILSKDENYILVAPHRTWWDPVYMAFAARPKQFIFMAKKELFENRIFGWWIRMCGAFPIDRENPDQKAIKYPINMLRKSNRSLVMFPSGSRHSTDVKGGVAVIAKMAKVKIMPVVYAGPMQLKGLLTGERVDMNFGNPIDISDIKRMNDEGIEEVANRIQTEFDRLDAENVTFHINKKPNPLTYIYRIPLGLVAIVVVLFTLLFSYIASFVWDPDKHRKMK</sequence>
<dbReference type="SUPFAM" id="SSF69593">
    <property type="entry name" value="Glycerol-3-phosphate (1)-acyltransferase"/>
    <property type="match status" value="1"/>
</dbReference>
<dbReference type="InterPro" id="IPR002123">
    <property type="entry name" value="Plipid/glycerol_acylTrfase"/>
</dbReference>
<dbReference type="Pfam" id="PF01553">
    <property type="entry name" value="Acyltransferase"/>
    <property type="match status" value="1"/>
</dbReference>
<name>E8JM86_STREI</name>
<keyword evidence="3" id="KW-0812">Transmembrane</keyword>
<evidence type="ECO:0000256" key="3">
    <source>
        <dbReference type="SAM" id="Phobius"/>
    </source>
</evidence>
<keyword evidence="1 5" id="KW-0808">Transferase</keyword>
<protein>
    <submittedName>
        <fullName evidence="5">Acyltransferase</fullName>
    </submittedName>
</protein>
<feature type="transmembrane region" description="Helical" evidence="3">
    <location>
        <begin position="15"/>
        <end position="32"/>
    </location>
</feature>
<dbReference type="PANTHER" id="PTHR10434">
    <property type="entry name" value="1-ACYL-SN-GLYCEROL-3-PHOSPHATE ACYLTRANSFERASE"/>
    <property type="match status" value="1"/>
</dbReference>
<dbReference type="eggNOG" id="COG0204">
    <property type="taxonomic scope" value="Bacteria"/>
</dbReference>
<organism evidence="5 6">
    <name type="scientific">Streptococcus equinus ATCC 9812</name>
    <dbReference type="NCBI Taxonomy" id="525379"/>
    <lineage>
        <taxon>Bacteria</taxon>
        <taxon>Bacillati</taxon>
        <taxon>Bacillota</taxon>
        <taxon>Bacilli</taxon>
        <taxon>Lactobacillales</taxon>
        <taxon>Streptococcaceae</taxon>
        <taxon>Streptococcus</taxon>
    </lineage>
</organism>
<dbReference type="EMBL" id="AEVB01000006">
    <property type="protein sequence ID" value="EFW89501.1"/>
    <property type="molecule type" value="Genomic_DNA"/>
</dbReference>
<comment type="caution">
    <text evidence="5">The sequence shown here is derived from an EMBL/GenBank/DDBJ whole genome shotgun (WGS) entry which is preliminary data.</text>
</comment>
<proteinExistence type="predicted"/>
<dbReference type="GO" id="GO:0003841">
    <property type="term" value="F:1-acylglycerol-3-phosphate O-acyltransferase activity"/>
    <property type="evidence" value="ECO:0007669"/>
    <property type="project" value="TreeGrafter"/>
</dbReference>
<gene>
    <name evidence="5" type="ORF">HMPREF0819_0109</name>
</gene>
<reference evidence="5 6" key="1">
    <citation type="submission" date="2010-12" db="EMBL/GenBank/DDBJ databases">
        <authorList>
            <person name="Muzny D."/>
            <person name="Qin X."/>
            <person name="Deng J."/>
            <person name="Jiang H."/>
            <person name="Liu Y."/>
            <person name="Qu J."/>
            <person name="Song X.-Z."/>
            <person name="Zhang L."/>
            <person name="Thornton R."/>
            <person name="Coyle M."/>
            <person name="Francisco L."/>
            <person name="Jackson L."/>
            <person name="Javaid M."/>
            <person name="Korchina V."/>
            <person name="Kovar C."/>
            <person name="Mata R."/>
            <person name="Mathew T."/>
            <person name="Ngo R."/>
            <person name="Nguyen L."/>
            <person name="Nguyen N."/>
            <person name="Okwuonu G."/>
            <person name="Ongeri F."/>
            <person name="Pham C."/>
            <person name="Simmons D."/>
            <person name="Wilczek-Boney K."/>
            <person name="Hale W."/>
            <person name="Jakkamsetti A."/>
            <person name="Pham P."/>
            <person name="Ruth R."/>
            <person name="San Lucas F."/>
            <person name="Warren J."/>
            <person name="Zhang J."/>
            <person name="Zhao Z."/>
            <person name="Zhou C."/>
            <person name="Zhu D."/>
            <person name="Lee S."/>
            <person name="Bess C."/>
            <person name="Blankenburg K."/>
            <person name="Forbes L."/>
            <person name="Fu Q."/>
            <person name="Gubbala S."/>
            <person name="Hirani K."/>
            <person name="Jayaseelan J.C."/>
            <person name="Lara F."/>
            <person name="Munidasa M."/>
            <person name="Palculict T."/>
            <person name="Patil S."/>
            <person name="Pu L.-L."/>
            <person name="Saada N."/>
            <person name="Tang L."/>
            <person name="Weissenberger G."/>
            <person name="Zhu Y."/>
            <person name="Hemphill L."/>
            <person name="Shang Y."/>
            <person name="Youmans B."/>
            <person name="Ayvaz T."/>
            <person name="Ross M."/>
            <person name="Santibanez J."/>
            <person name="Aqrawi P."/>
            <person name="Gross S."/>
            <person name="Joshi V."/>
            <person name="Fowler G."/>
            <person name="Nazareth L."/>
            <person name="Reid J."/>
            <person name="Worley K."/>
            <person name="Petrosino J."/>
            <person name="Highlander S."/>
            <person name="Gibbs R."/>
        </authorList>
    </citation>
    <scope>NUCLEOTIDE SEQUENCE [LARGE SCALE GENOMIC DNA]</scope>
    <source>
        <strain evidence="5 6">ATCC 9812</strain>
    </source>
</reference>
<dbReference type="PANTHER" id="PTHR10434:SF40">
    <property type="entry name" value="1-ACYL-SN-GLYCEROL-3-PHOSPHATE ACYLTRANSFERASE"/>
    <property type="match status" value="1"/>
</dbReference>
<evidence type="ECO:0000313" key="6">
    <source>
        <dbReference type="Proteomes" id="UP000005699"/>
    </source>
</evidence>